<dbReference type="Proteomes" id="UP000799754">
    <property type="component" value="Unassembled WGS sequence"/>
</dbReference>
<organism evidence="1 2">
    <name type="scientific">Macroventuria anomochaeta</name>
    <dbReference type="NCBI Taxonomy" id="301207"/>
    <lineage>
        <taxon>Eukaryota</taxon>
        <taxon>Fungi</taxon>
        <taxon>Dikarya</taxon>
        <taxon>Ascomycota</taxon>
        <taxon>Pezizomycotina</taxon>
        <taxon>Dothideomycetes</taxon>
        <taxon>Pleosporomycetidae</taxon>
        <taxon>Pleosporales</taxon>
        <taxon>Pleosporineae</taxon>
        <taxon>Didymellaceae</taxon>
        <taxon>Macroventuria</taxon>
    </lineage>
</organism>
<evidence type="ECO:0000313" key="1">
    <source>
        <dbReference type="EMBL" id="KAF2632603.1"/>
    </source>
</evidence>
<name>A0ACB6SGY9_9PLEO</name>
<accession>A0ACB6SGY9</accession>
<keyword evidence="2" id="KW-1185">Reference proteome</keyword>
<reference evidence="1" key="1">
    <citation type="journal article" date="2020" name="Stud. Mycol.">
        <title>101 Dothideomycetes genomes: a test case for predicting lifestyles and emergence of pathogens.</title>
        <authorList>
            <person name="Haridas S."/>
            <person name="Albert R."/>
            <person name="Binder M."/>
            <person name="Bloem J."/>
            <person name="Labutti K."/>
            <person name="Salamov A."/>
            <person name="Andreopoulos B."/>
            <person name="Baker S."/>
            <person name="Barry K."/>
            <person name="Bills G."/>
            <person name="Bluhm B."/>
            <person name="Cannon C."/>
            <person name="Castanera R."/>
            <person name="Culley D."/>
            <person name="Daum C."/>
            <person name="Ezra D."/>
            <person name="Gonzalez J."/>
            <person name="Henrissat B."/>
            <person name="Kuo A."/>
            <person name="Liang C."/>
            <person name="Lipzen A."/>
            <person name="Lutzoni F."/>
            <person name="Magnuson J."/>
            <person name="Mondo S."/>
            <person name="Nolan M."/>
            <person name="Ohm R."/>
            <person name="Pangilinan J."/>
            <person name="Park H.-J."/>
            <person name="Ramirez L."/>
            <person name="Alfaro M."/>
            <person name="Sun H."/>
            <person name="Tritt A."/>
            <person name="Yoshinaga Y."/>
            <person name="Zwiers L.-H."/>
            <person name="Turgeon B."/>
            <person name="Goodwin S."/>
            <person name="Spatafora J."/>
            <person name="Crous P."/>
            <person name="Grigoriev I."/>
        </authorList>
    </citation>
    <scope>NUCLEOTIDE SEQUENCE</scope>
    <source>
        <strain evidence="1">CBS 525.71</strain>
    </source>
</reference>
<proteinExistence type="predicted"/>
<dbReference type="EMBL" id="MU006702">
    <property type="protein sequence ID" value="KAF2632603.1"/>
    <property type="molecule type" value="Genomic_DNA"/>
</dbReference>
<sequence length="390" mass="42930">MFKMPNLKPVVIQVLLVALVVPWLYDRYVAFSPMAVNRPGSFGNVRTFATHRIKYQDRVRNCEDVIMEESLGVAFLSCDPGRDRWNTVMGTFKPENSELDNASIFLYDYSTPGLDDSARLKQLVVDEPDLHPLGLAFDASTSTLYVVNHARHRGSHILILHIDMPSLTTTLVTRFKHPLLHAPNSVQVLGKHELYVTNDHYVRAATSPLLSKIETFSGVPGGSVVYVDTRFPKSAKVVARVPFANGITLLNSSSLAVASSSKSGVYLFDIKEEHDLELKKVVRTPAAVDNLSVDGEGKVLMAGHPFAPALMKVSKGRAKCDVQGSEEEREACACTAPSWVAEWSEAEGLREVYKDDGREFCSSSTVVRDTAKGVGIVSGLYEKGILVFRT</sequence>
<protein>
    <submittedName>
        <fullName evidence="1">Calcium-dependent phosphotriesterase</fullName>
    </submittedName>
</protein>
<gene>
    <name evidence="1" type="ORF">BU25DRAFT_487065</name>
</gene>
<comment type="caution">
    <text evidence="1">The sequence shown here is derived from an EMBL/GenBank/DDBJ whole genome shotgun (WGS) entry which is preliminary data.</text>
</comment>
<evidence type="ECO:0000313" key="2">
    <source>
        <dbReference type="Proteomes" id="UP000799754"/>
    </source>
</evidence>